<organism evidence="2 3">
    <name type="scientific">Intestinicryptomonas porci</name>
    <dbReference type="NCBI Taxonomy" id="2926320"/>
    <lineage>
        <taxon>Bacteria</taxon>
        <taxon>Pseudomonadati</taxon>
        <taxon>Verrucomicrobiota</taxon>
        <taxon>Opitutia</taxon>
        <taxon>Opitutales</taxon>
        <taxon>Intestinicryptomonaceae</taxon>
        <taxon>Intestinicryptomonas</taxon>
    </lineage>
</organism>
<keyword evidence="3" id="KW-1185">Reference proteome</keyword>
<sequence>MYQVNFSNQAMGEINKLSKPAQFEIIEKLSSITPEDLASGKGELGSFHRFGRNFYRLRVGDYRIYFEISEQNQTISANYVLHKHTLADFVFRFKLPFTEETMIEQEDNFWKYLESLKK</sequence>
<protein>
    <submittedName>
        <fullName evidence="2">Type II toxin-antitoxin system RelE/ParE family toxin</fullName>
    </submittedName>
</protein>
<dbReference type="InterPro" id="IPR035093">
    <property type="entry name" value="RelE/ParE_toxin_dom_sf"/>
</dbReference>
<evidence type="ECO:0000313" key="3">
    <source>
        <dbReference type="Proteomes" id="UP001275932"/>
    </source>
</evidence>
<dbReference type="EMBL" id="JALBUT010000001">
    <property type="protein sequence ID" value="MDX8414625.1"/>
    <property type="molecule type" value="Genomic_DNA"/>
</dbReference>
<dbReference type="Gene3D" id="3.30.2310.20">
    <property type="entry name" value="RelE-like"/>
    <property type="match status" value="1"/>
</dbReference>
<accession>A0ABU4WGA6</accession>
<dbReference type="SUPFAM" id="SSF143011">
    <property type="entry name" value="RelE-like"/>
    <property type="match status" value="1"/>
</dbReference>
<dbReference type="RefSeq" id="WP_370396074.1">
    <property type="nucleotide sequence ID" value="NZ_JALBUT010000001.1"/>
</dbReference>
<dbReference type="InterPro" id="IPR007712">
    <property type="entry name" value="RelE/ParE_toxin"/>
</dbReference>
<gene>
    <name evidence="2" type="ORF">MOX91_00295</name>
</gene>
<dbReference type="Proteomes" id="UP001275932">
    <property type="component" value="Unassembled WGS sequence"/>
</dbReference>
<keyword evidence="1" id="KW-1277">Toxin-antitoxin system</keyword>
<proteinExistence type="predicted"/>
<reference evidence="2 3" key="1">
    <citation type="submission" date="2022-03" db="EMBL/GenBank/DDBJ databases">
        <title>Novel taxa within the pig intestine.</title>
        <authorList>
            <person name="Wylensek D."/>
            <person name="Bishof K."/>
            <person name="Afrizal A."/>
            <person name="Clavel T."/>
        </authorList>
    </citation>
    <scope>NUCLEOTIDE SEQUENCE [LARGE SCALE GENOMIC DNA]</scope>
    <source>
        <strain evidence="2 3">CLA-KB-P66</strain>
    </source>
</reference>
<dbReference type="Pfam" id="PF05016">
    <property type="entry name" value="ParE_toxin"/>
    <property type="match status" value="1"/>
</dbReference>
<name>A0ABU4WGA6_9BACT</name>
<evidence type="ECO:0000313" key="2">
    <source>
        <dbReference type="EMBL" id="MDX8414625.1"/>
    </source>
</evidence>
<comment type="caution">
    <text evidence="2">The sequence shown here is derived from an EMBL/GenBank/DDBJ whole genome shotgun (WGS) entry which is preliminary data.</text>
</comment>
<evidence type="ECO:0000256" key="1">
    <source>
        <dbReference type="ARBA" id="ARBA00022649"/>
    </source>
</evidence>